<dbReference type="CDD" id="cd00942">
    <property type="entry name" value="BamHI-like"/>
    <property type="match status" value="1"/>
</dbReference>
<dbReference type="Gene3D" id="3.40.91.20">
    <property type="match status" value="1"/>
</dbReference>
<dbReference type="GO" id="GO:0003677">
    <property type="term" value="F:DNA binding"/>
    <property type="evidence" value="ECO:0007669"/>
    <property type="project" value="InterPro"/>
</dbReference>
<dbReference type="InterPro" id="IPR011338">
    <property type="entry name" value="BamHI/BglII/BstY"/>
</dbReference>
<dbReference type="GO" id="GO:0009036">
    <property type="term" value="F:type II site-specific deoxyribonuclease activity"/>
    <property type="evidence" value="ECO:0007669"/>
    <property type="project" value="InterPro"/>
</dbReference>
<evidence type="ECO:0000313" key="2">
    <source>
        <dbReference type="Proteomes" id="UP000603434"/>
    </source>
</evidence>
<sequence length="181" mass="20050">MYSQIRQAIADIEWPPGSGSFTIRKQSGKKRGEGSGVKPIKDACMAKLQGFGWDLETTLDIATFTRPGPIDATCYVKSKEKYFALEWETGNISSSHRAVNKMAVGLLKEILIGGVLILPTRELYQYLTDRIGNFRELAPYFPMWKALNIKEGFLAIIAVEHDHASTDVPRIGKGTNGRAMG</sequence>
<dbReference type="SUPFAM" id="SSF52980">
    <property type="entry name" value="Restriction endonuclease-like"/>
    <property type="match status" value="1"/>
</dbReference>
<dbReference type="Proteomes" id="UP000603434">
    <property type="component" value="Unassembled WGS sequence"/>
</dbReference>
<dbReference type="Pfam" id="PF02923">
    <property type="entry name" value="BamHI"/>
    <property type="match status" value="1"/>
</dbReference>
<organism evidence="1 2">
    <name type="scientific">Candidatus Desulfatibia profunda</name>
    <dbReference type="NCBI Taxonomy" id="2841695"/>
    <lineage>
        <taxon>Bacteria</taxon>
        <taxon>Pseudomonadati</taxon>
        <taxon>Thermodesulfobacteriota</taxon>
        <taxon>Desulfobacteria</taxon>
        <taxon>Desulfobacterales</taxon>
        <taxon>Desulfobacterales incertae sedis</taxon>
        <taxon>Candidatus Desulfatibia</taxon>
    </lineage>
</organism>
<dbReference type="GO" id="GO:0009307">
    <property type="term" value="P:DNA restriction-modification system"/>
    <property type="evidence" value="ECO:0007669"/>
    <property type="project" value="InterPro"/>
</dbReference>
<dbReference type="EMBL" id="JACNJH010000176">
    <property type="protein sequence ID" value="MBC8362197.1"/>
    <property type="molecule type" value="Genomic_DNA"/>
</dbReference>
<accession>A0A8J6TJD0</accession>
<evidence type="ECO:0000313" key="1">
    <source>
        <dbReference type="EMBL" id="MBC8362197.1"/>
    </source>
</evidence>
<name>A0A8J6TJD0_9BACT</name>
<proteinExistence type="predicted"/>
<dbReference type="InterPro" id="IPR011335">
    <property type="entry name" value="Restrct_endonuc-II-like"/>
</dbReference>
<evidence type="ECO:0008006" key="3">
    <source>
        <dbReference type="Google" id="ProtNLM"/>
    </source>
</evidence>
<protein>
    <recommendedName>
        <fullName evidence="3">Restriction endonuclease</fullName>
    </recommendedName>
</protein>
<reference evidence="1 2" key="1">
    <citation type="submission" date="2020-08" db="EMBL/GenBank/DDBJ databases">
        <title>Bridging the membrane lipid divide: bacteria of the FCB group superphylum have the potential to synthesize archaeal ether lipids.</title>
        <authorList>
            <person name="Villanueva L."/>
            <person name="Von Meijenfeldt F.A.B."/>
            <person name="Westbye A.B."/>
            <person name="Yadav S."/>
            <person name="Hopmans E.C."/>
            <person name="Dutilh B.E."/>
            <person name="Sinninghe Damste J.S."/>
        </authorList>
    </citation>
    <scope>NUCLEOTIDE SEQUENCE [LARGE SCALE GENOMIC DNA]</scope>
    <source>
        <strain evidence="1">NIOZ-UU30</strain>
    </source>
</reference>
<gene>
    <name evidence="1" type="ORF">H8E23_12460</name>
</gene>
<dbReference type="AlphaFoldDB" id="A0A8J6TJD0"/>
<comment type="caution">
    <text evidence="1">The sequence shown here is derived from an EMBL/GenBank/DDBJ whole genome shotgun (WGS) entry which is preliminary data.</text>
</comment>
<dbReference type="InterPro" id="IPR004194">
    <property type="entry name" value="Restrct_endonuc_II_BamHI"/>
</dbReference>
<dbReference type="GO" id="GO:0000287">
    <property type="term" value="F:magnesium ion binding"/>
    <property type="evidence" value="ECO:0007669"/>
    <property type="project" value="InterPro"/>
</dbReference>